<dbReference type="Proteomes" id="UP000220158">
    <property type="component" value="Chromosome 7"/>
</dbReference>
<dbReference type="RefSeq" id="XP_028532476.1">
    <property type="nucleotide sequence ID" value="XM_028675937.1"/>
</dbReference>
<dbReference type="EMBL" id="LN835302">
    <property type="protein sequence ID" value="CRG99470.1"/>
    <property type="molecule type" value="Genomic_DNA"/>
</dbReference>
<dbReference type="AlphaFoldDB" id="A0A1J1H3J6"/>
<dbReference type="KEGG" id="prel:PRELSG_0723500"/>
<accession>A0A1J1H3J6</accession>
<keyword evidence="3" id="KW-1185">Reference proteome</keyword>
<evidence type="ECO:0000313" key="3">
    <source>
        <dbReference type="Proteomes" id="UP000220158"/>
    </source>
</evidence>
<organism evidence="2 3">
    <name type="scientific">Plasmodium relictum</name>
    <dbReference type="NCBI Taxonomy" id="85471"/>
    <lineage>
        <taxon>Eukaryota</taxon>
        <taxon>Sar</taxon>
        <taxon>Alveolata</taxon>
        <taxon>Apicomplexa</taxon>
        <taxon>Aconoidasida</taxon>
        <taxon>Haemosporida</taxon>
        <taxon>Plasmodiidae</taxon>
        <taxon>Plasmodium</taxon>
        <taxon>Plasmodium (Haemamoeba)</taxon>
    </lineage>
</organism>
<evidence type="ECO:0000313" key="2">
    <source>
        <dbReference type="EMBL" id="CRG99470.1"/>
    </source>
</evidence>
<name>A0A1J1H3J6_PLARL</name>
<dbReference type="GeneID" id="39735572"/>
<evidence type="ECO:0000256" key="1">
    <source>
        <dbReference type="SAM" id="SignalP"/>
    </source>
</evidence>
<proteinExistence type="predicted"/>
<protein>
    <recommendedName>
        <fullName evidence="4">Parasitophorous vacuolar protein 5</fullName>
    </recommendedName>
</protein>
<feature type="signal peptide" evidence="1">
    <location>
        <begin position="1"/>
        <end position="19"/>
    </location>
</feature>
<dbReference type="VEuPathDB" id="PlasmoDB:PRELSG_0723500"/>
<dbReference type="OrthoDB" id="391128at2759"/>
<evidence type="ECO:0008006" key="4">
    <source>
        <dbReference type="Google" id="ProtNLM"/>
    </source>
</evidence>
<keyword evidence="1" id="KW-0732">Signal</keyword>
<reference evidence="2 3" key="1">
    <citation type="submission" date="2015-04" db="EMBL/GenBank/DDBJ databases">
        <authorList>
            <consortium name="Pathogen Informatics"/>
        </authorList>
    </citation>
    <scope>NUCLEOTIDE SEQUENCE [LARGE SCALE GENOMIC DNA]</scope>
    <source>
        <strain evidence="2 3">SGS1</strain>
    </source>
</reference>
<feature type="chain" id="PRO_5012385036" description="Parasitophorous vacuolar protein 5" evidence="1">
    <location>
        <begin position="20"/>
        <end position="207"/>
    </location>
</feature>
<sequence length="207" mass="23842">MIKSVICYFFLLIFYVVKGENDGTLNIITKNIDLNSLQGTFYEIVTNATDKIFPGLACRCTKYEFSGLKREEKKAYLTLNFSCNRNFLFGEQKSNMAFKLILNKPLDDNETTVEEFIASLLLVQNNQQILLSNHMKIIYAESNDQNELEHIIIGGNKSSEPMIIISKYRTINLETYNRLINSLYLSGYQSALLNWPFIIQTDQTLCD</sequence>
<gene>
    <name evidence="2" type="ORF">PRELSG_0723500</name>
</gene>